<keyword evidence="2" id="KW-0813">Transport</keyword>
<accession>A0ABV5SEW1</accession>
<keyword evidence="3" id="KW-0406">Ion transport</keyword>
<comment type="caution">
    <text evidence="4">The sequence shown here is derived from an EMBL/GenBank/DDBJ whole genome shotgun (WGS) entry which is preliminary data.</text>
</comment>
<dbReference type="RefSeq" id="WP_345002222.1">
    <property type="nucleotide sequence ID" value="NZ_BAAAXV010000009.1"/>
</dbReference>
<evidence type="ECO:0000313" key="4">
    <source>
        <dbReference type="EMBL" id="MFB9628961.1"/>
    </source>
</evidence>
<keyword evidence="5" id="KW-1185">Reference proteome</keyword>
<evidence type="ECO:0000256" key="1">
    <source>
        <dbReference type="ARBA" id="ARBA00005901"/>
    </source>
</evidence>
<dbReference type="Proteomes" id="UP001589532">
    <property type="component" value="Unassembled WGS sequence"/>
</dbReference>
<protein>
    <submittedName>
        <fullName evidence="4">V-type ATP synthase subunit E family protein</fullName>
    </submittedName>
</protein>
<comment type="similarity">
    <text evidence="1">Belongs to the V-ATPase E subunit family.</text>
</comment>
<dbReference type="InterPro" id="IPR002842">
    <property type="entry name" value="ATPase_V1_Esu"/>
</dbReference>
<name>A0ABV5SEW1_9ACTN</name>
<evidence type="ECO:0000256" key="3">
    <source>
        <dbReference type="ARBA" id="ARBA00023065"/>
    </source>
</evidence>
<dbReference type="EMBL" id="JBHMBW010000051">
    <property type="protein sequence ID" value="MFB9628961.1"/>
    <property type="molecule type" value="Genomic_DNA"/>
</dbReference>
<evidence type="ECO:0000313" key="5">
    <source>
        <dbReference type="Proteomes" id="UP001589532"/>
    </source>
</evidence>
<proteinExistence type="inferred from homology"/>
<reference evidence="4 5" key="1">
    <citation type="submission" date="2024-09" db="EMBL/GenBank/DDBJ databases">
        <authorList>
            <person name="Sun Q."/>
            <person name="Mori K."/>
        </authorList>
    </citation>
    <scope>NUCLEOTIDE SEQUENCE [LARGE SCALE GENOMIC DNA]</scope>
    <source>
        <strain evidence="4 5">JCM 3143</strain>
    </source>
</reference>
<evidence type="ECO:0000256" key="2">
    <source>
        <dbReference type="ARBA" id="ARBA00022448"/>
    </source>
</evidence>
<dbReference type="Pfam" id="PF01991">
    <property type="entry name" value="vATP-synt_E"/>
    <property type="match status" value="1"/>
</dbReference>
<sequence length="167" mass="17938">MRDALAPLIEALFRQAGIDARAITARAEEEAAELVAAARQEARTILADARADGAAQAEVHAVTERVHAERRARAMKLAAQREALDELCVRAMAEVRTLRDDPCYPRLLDRLSALAREAGGADMVVKEHPDGGVLAEGPGRRVDCTLDALAARAVDALGAEVERLWAP</sequence>
<organism evidence="4 5">
    <name type="scientific">Nonomuraea helvata</name>
    <dbReference type="NCBI Taxonomy" id="37484"/>
    <lineage>
        <taxon>Bacteria</taxon>
        <taxon>Bacillati</taxon>
        <taxon>Actinomycetota</taxon>
        <taxon>Actinomycetes</taxon>
        <taxon>Streptosporangiales</taxon>
        <taxon>Streptosporangiaceae</taxon>
        <taxon>Nonomuraea</taxon>
    </lineage>
</organism>
<gene>
    <name evidence="4" type="ORF">ACFFSA_38305</name>
</gene>